<dbReference type="InterPro" id="IPR021377">
    <property type="entry name" value="DUF3006"/>
</dbReference>
<dbReference type="RefSeq" id="WP_269922323.1">
    <property type="nucleotide sequence ID" value="NZ_JAMKBI010000008.1"/>
</dbReference>
<name>A0A9X3LAK0_9BACI</name>
<evidence type="ECO:0000313" key="2">
    <source>
        <dbReference type="Proteomes" id="UP001152172"/>
    </source>
</evidence>
<dbReference type="AlphaFoldDB" id="A0A9X3LAK0"/>
<reference evidence="1" key="1">
    <citation type="submission" date="2022-05" db="EMBL/GenBank/DDBJ databases">
        <authorList>
            <person name="Colautti A."/>
            <person name="Iacumin L."/>
        </authorList>
    </citation>
    <scope>NUCLEOTIDE SEQUENCE</scope>
    <source>
        <strain evidence="1">DSM 30747</strain>
    </source>
</reference>
<keyword evidence="2" id="KW-1185">Reference proteome</keyword>
<dbReference type="Pfam" id="PF11213">
    <property type="entry name" value="DUF3006"/>
    <property type="match status" value="1"/>
</dbReference>
<protein>
    <submittedName>
        <fullName evidence="1">DUF3006 domain-containing protein</fullName>
    </submittedName>
</protein>
<dbReference type="Proteomes" id="UP001152172">
    <property type="component" value="Unassembled WGS sequence"/>
</dbReference>
<comment type="caution">
    <text evidence="1">The sequence shown here is derived from an EMBL/GenBank/DDBJ whole genome shotgun (WGS) entry which is preliminary data.</text>
</comment>
<dbReference type="EMBL" id="JAMKBI010000008">
    <property type="protein sequence ID" value="MCZ8534085.1"/>
    <property type="molecule type" value="Genomic_DNA"/>
</dbReference>
<accession>A0A9X3LAK0</accession>
<gene>
    <name evidence="1" type="ORF">M9R61_12255</name>
</gene>
<proteinExistence type="predicted"/>
<organism evidence="1 2">
    <name type="scientific">Psychrobacillus psychrodurans</name>
    <dbReference type="NCBI Taxonomy" id="126157"/>
    <lineage>
        <taxon>Bacteria</taxon>
        <taxon>Bacillati</taxon>
        <taxon>Bacillota</taxon>
        <taxon>Bacilli</taxon>
        <taxon>Bacillales</taxon>
        <taxon>Bacillaceae</taxon>
        <taxon>Psychrobacillus</taxon>
    </lineage>
</organism>
<evidence type="ECO:0000313" key="1">
    <source>
        <dbReference type="EMBL" id="MCZ8534085.1"/>
    </source>
</evidence>
<sequence length="81" mass="9437">MNLNKYTLDRFEGDFAVFLKYPNETESLQIHCSDLKASLNQGDIVNISVIQDKYEIELLSEQTMDQKGRVSQLLEQLKKRN</sequence>